<comment type="caution">
    <text evidence="2">The sequence shown here is derived from an EMBL/GenBank/DDBJ whole genome shotgun (WGS) entry which is preliminary data.</text>
</comment>
<gene>
    <name evidence="2" type="ORF">FXB40_16390</name>
</gene>
<protein>
    <submittedName>
        <fullName evidence="2">Uncharacterized protein</fullName>
    </submittedName>
</protein>
<feature type="signal peptide" evidence="1">
    <location>
        <begin position="1"/>
        <end position="23"/>
    </location>
</feature>
<keyword evidence="3" id="KW-1185">Reference proteome</keyword>
<dbReference type="AlphaFoldDB" id="A0A5D3KGQ9"/>
<accession>A0A5D3KGQ9</accession>
<evidence type="ECO:0000313" key="3">
    <source>
        <dbReference type="Proteomes" id="UP000324758"/>
    </source>
</evidence>
<keyword evidence="1" id="KW-0732">Signal</keyword>
<organism evidence="2 3">
    <name type="scientific">Bradyrhizobium rifense</name>
    <dbReference type="NCBI Taxonomy" id="515499"/>
    <lineage>
        <taxon>Bacteria</taxon>
        <taxon>Pseudomonadati</taxon>
        <taxon>Pseudomonadota</taxon>
        <taxon>Alphaproteobacteria</taxon>
        <taxon>Hyphomicrobiales</taxon>
        <taxon>Nitrobacteraceae</taxon>
        <taxon>Bradyrhizobium</taxon>
    </lineage>
</organism>
<name>A0A5D3KGQ9_9BRAD</name>
<evidence type="ECO:0000313" key="2">
    <source>
        <dbReference type="EMBL" id="TYL94682.1"/>
    </source>
</evidence>
<dbReference type="EMBL" id="VSSS01000026">
    <property type="protein sequence ID" value="TYL94682.1"/>
    <property type="molecule type" value="Genomic_DNA"/>
</dbReference>
<dbReference type="RefSeq" id="WP_148773219.1">
    <property type="nucleotide sequence ID" value="NZ_VSSS01000026.1"/>
</dbReference>
<sequence>MRKIYLVPALVGLLTTVAAGPLAAQGAQGVTPKQKAAAAPKAVAAGASPGAAAPAGAAPAASSEAATAPADDKIKAIDGFRSAKFGTNEADVRAAITKDFNPKADAIKSQDNPSELTHSVLLSVPDLLPNGGTAELSYVFGYKSKSLIQIGAVWSKGTDAAMTAEKLFSNANILRAHFLSEGFKPDSIAVNMPVNGGIVMFRGSDAKDHSVILLLQGTFENKENNQRVLTPTSLLLFYVADAKSPDVFKLPPGQF</sequence>
<dbReference type="Proteomes" id="UP000324758">
    <property type="component" value="Unassembled WGS sequence"/>
</dbReference>
<dbReference type="OrthoDB" id="7856223at2"/>
<feature type="chain" id="PRO_5022878096" evidence="1">
    <location>
        <begin position="24"/>
        <end position="255"/>
    </location>
</feature>
<proteinExistence type="predicted"/>
<evidence type="ECO:0000256" key="1">
    <source>
        <dbReference type="SAM" id="SignalP"/>
    </source>
</evidence>
<reference evidence="2 3" key="1">
    <citation type="submission" date="2019-08" db="EMBL/GenBank/DDBJ databases">
        <title>Bradyrhizobium hipponensis sp. nov., a rhizobium isolated from a Lupinus angustifolius root nodule in Tunisia.</title>
        <authorList>
            <person name="Off K."/>
            <person name="Rejili M."/>
            <person name="Mars M."/>
            <person name="Brachmann A."/>
            <person name="Marin M."/>
        </authorList>
    </citation>
    <scope>NUCLEOTIDE SEQUENCE [LARGE SCALE GENOMIC DNA]</scope>
    <source>
        <strain evidence="2 3">CTAW71</strain>
    </source>
</reference>